<dbReference type="PANTHER" id="PTHR43201:SF5">
    <property type="entry name" value="MEDIUM-CHAIN ACYL-COA LIGASE ACSF2, MITOCHONDRIAL"/>
    <property type="match status" value="1"/>
</dbReference>
<dbReference type="Gene3D" id="1.10.10.10">
    <property type="entry name" value="Winged helix-like DNA-binding domain superfamily/Winged helix DNA-binding domain"/>
    <property type="match status" value="1"/>
</dbReference>
<feature type="domain" description="HTH arsR-type" evidence="3">
    <location>
        <begin position="213"/>
        <end position="316"/>
    </location>
</feature>
<comment type="caution">
    <text evidence="4">The sequence shown here is derived from an EMBL/GenBank/DDBJ whole genome shotgun (WGS) entry which is preliminary data.</text>
</comment>
<evidence type="ECO:0000259" key="3">
    <source>
        <dbReference type="PROSITE" id="PS50987"/>
    </source>
</evidence>
<dbReference type="PROSITE" id="PS50987">
    <property type="entry name" value="HTH_ARSR_2"/>
    <property type="match status" value="1"/>
</dbReference>
<dbReference type="GO" id="GO:0008756">
    <property type="term" value="F:o-succinylbenzoate-CoA ligase activity"/>
    <property type="evidence" value="ECO:0007669"/>
    <property type="project" value="UniProtKB-EC"/>
</dbReference>
<accession>A0ABM8XSG3</accession>
<dbReference type="Pfam" id="PF01022">
    <property type="entry name" value="HTH_5"/>
    <property type="match status" value="1"/>
</dbReference>
<keyword evidence="5" id="KW-1185">Reference proteome</keyword>
<dbReference type="Proteomes" id="UP000727654">
    <property type="component" value="Unassembled WGS sequence"/>
</dbReference>
<organism evidence="4 5">
    <name type="scientific">Cupriavidus laharis</name>
    <dbReference type="NCBI Taxonomy" id="151654"/>
    <lineage>
        <taxon>Bacteria</taxon>
        <taxon>Pseudomonadati</taxon>
        <taxon>Pseudomonadota</taxon>
        <taxon>Betaproteobacteria</taxon>
        <taxon>Burkholderiales</taxon>
        <taxon>Burkholderiaceae</taxon>
        <taxon>Cupriavidus</taxon>
    </lineage>
</organism>
<dbReference type="InterPro" id="IPR036388">
    <property type="entry name" value="WH-like_DNA-bd_sf"/>
</dbReference>
<evidence type="ECO:0000256" key="2">
    <source>
        <dbReference type="ARBA" id="ARBA00022598"/>
    </source>
</evidence>
<comment type="similarity">
    <text evidence="1">Belongs to the ATP-dependent AMP-binding enzyme family.</text>
</comment>
<dbReference type="PANTHER" id="PTHR43201">
    <property type="entry name" value="ACYL-COA SYNTHETASE"/>
    <property type="match status" value="1"/>
</dbReference>
<dbReference type="InterPro" id="IPR001845">
    <property type="entry name" value="HTH_ArsR_DNA-bd_dom"/>
</dbReference>
<dbReference type="Pfam" id="PF00501">
    <property type="entry name" value="AMP-binding"/>
    <property type="match status" value="1"/>
</dbReference>
<dbReference type="SUPFAM" id="SSF56801">
    <property type="entry name" value="Acetyl-CoA synthetase-like"/>
    <property type="match status" value="1"/>
</dbReference>
<dbReference type="InterPro" id="IPR042099">
    <property type="entry name" value="ANL_N_sf"/>
</dbReference>
<dbReference type="CDD" id="cd00090">
    <property type="entry name" value="HTH_ARSR"/>
    <property type="match status" value="1"/>
</dbReference>
<dbReference type="PROSITE" id="PS00455">
    <property type="entry name" value="AMP_BINDING"/>
    <property type="match status" value="1"/>
</dbReference>
<dbReference type="SUPFAM" id="SSF46785">
    <property type="entry name" value="Winged helix' DNA-binding domain"/>
    <property type="match status" value="1"/>
</dbReference>
<name>A0ABM8XSG3_9BURK</name>
<dbReference type="EC" id="6.2.1.26" evidence="4"/>
<gene>
    <name evidence="4" type="primary">menE_2</name>
    <name evidence="4" type="ORF">LMG23992_04943</name>
</gene>
<dbReference type="SMART" id="SM00418">
    <property type="entry name" value="HTH_ARSR"/>
    <property type="match status" value="1"/>
</dbReference>
<dbReference type="InterPro" id="IPR020845">
    <property type="entry name" value="AMP-binding_CS"/>
</dbReference>
<evidence type="ECO:0000256" key="1">
    <source>
        <dbReference type="ARBA" id="ARBA00006432"/>
    </source>
</evidence>
<dbReference type="Gene3D" id="3.40.50.12780">
    <property type="entry name" value="N-terminal domain of ligase-like"/>
    <property type="match status" value="1"/>
</dbReference>
<proteinExistence type="inferred from homology"/>
<dbReference type="InterPro" id="IPR036390">
    <property type="entry name" value="WH_DNA-bd_sf"/>
</dbReference>
<dbReference type="InterPro" id="IPR011991">
    <property type="entry name" value="ArsR-like_HTH"/>
</dbReference>
<dbReference type="EMBL" id="CAJZAI010000019">
    <property type="protein sequence ID" value="CAG9183257.1"/>
    <property type="molecule type" value="Genomic_DNA"/>
</dbReference>
<evidence type="ECO:0000313" key="5">
    <source>
        <dbReference type="Proteomes" id="UP000727654"/>
    </source>
</evidence>
<evidence type="ECO:0000313" key="4">
    <source>
        <dbReference type="EMBL" id="CAG9183257.1"/>
    </source>
</evidence>
<sequence>MPAPYADDGDAPSFATHHLATLAAGQPATAPDIIVREDDPCILMYTSGTTGRPKGVVHTHRSKLFHNAMMHQAMGLTREDVGLSVAPLNHTAELHTGFLPRLQLGATQVLQRRFDAGEAWQLVEAERVTHFFAAPTMVGMLPNPRPPPGLRFQDFRAAQAPDWRIETSGDPENPCSARGHASLARISYSYDINFELCRYMVRESPKRRAPDVAPAQPEIDVDAIHKALANPVRRNILAWLRTPEAYFAEQEHPLDMGVCAGLIDAHCGLSQSTVSAHLATLQRAGLIRARRIGQWVFFKRDEETIQAFLDHIHQDL</sequence>
<dbReference type="InterPro" id="IPR000873">
    <property type="entry name" value="AMP-dep_synth/lig_dom"/>
</dbReference>
<keyword evidence="2 4" id="KW-0436">Ligase</keyword>
<reference evidence="4 5" key="1">
    <citation type="submission" date="2021-08" db="EMBL/GenBank/DDBJ databases">
        <authorList>
            <person name="Peeters C."/>
        </authorList>
    </citation>
    <scope>NUCLEOTIDE SEQUENCE [LARGE SCALE GENOMIC DNA]</scope>
    <source>
        <strain evidence="4 5">LMG 23992</strain>
    </source>
</reference>
<protein>
    <submittedName>
        <fullName evidence="4">2-succinylbenzoate--CoA ligase</fullName>
        <ecNumber evidence="4">6.2.1.26</ecNumber>
    </submittedName>
</protein>